<feature type="region of interest" description="Disordered" evidence="2">
    <location>
        <begin position="95"/>
        <end position="131"/>
    </location>
</feature>
<dbReference type="GO" id="GO:0000287">
    <property type="term" value="F:magnesium ion binding"/>
    <property type="evidence" value="ECO:0007669"/>
    <property type="project" value="TreeGrafter"/>
</dbReference>
<dbReference type="AlphaFoldDB" id="A0A9P7Z5S3"/>
<keyword evidence="5" id="KW-1185">Reference proteome</keyword>
<dbReference type="GO" id="GO:0005886">
    <property type="term" value="C:plasma membrane"/>
    <property type="evidence" value="ECO:0007669"/>
    <property type="project" value="UniProtKB-SubCell"/>
</dbReference>
<reference evidence="4" key="1">
    <citation type="journal article" date="2021" name="IMA Fungus">
        <title>Genomic characterization of three marine fungi, including Emericellopsis atlantica sp. nov. with signatures of a generalist lifestyle and marine biomass degradation.</title>
        <authorList>
            <person name="Hagestad O.C."/>
            <person name="Hou L."/>
            <person name="Andersen J.H."/>
            <person name="Hansen E.H."/>
            <person name="Altermark B."/>
            <person name="Li C."/>
            <person name="Kuhnert E."/>
            <person name="Cox R.J."/>
            <person name="Crous P.W."/>
            <person name="Spatafora J.W."/>
            <person name="Lail K."/>
            <person name="Amirebrahimi M."/>
            <person name="Lipzen A."/>
            <person name="Pangilinan J."/>
            <person name="Andreopoulos W."/>
            <person name="Hayes R.D."/>
            <person name="Ng V."/>
            <person name="Grigoriev I.V."/>
            <person name="Jackson S.A."/>
            <person name="Sutton T.D.S."/>
            <person name="Dobson A.D.W."/>
            <person name="Rama T."/>
        </authorList>
    </citation>
    <scope>NUCLEOTIDE SEQUENCE</scope>
    <source>
        <strain evidence="4">TRa3180A</strain>
    </source>
</reference>
<dbReference type="SUPFAM" id="SSF143865">
    <property type="entry name" value="CorA soluble domain-like"/>
    <property type="match status" value="1"/>
</dbReference>
<dbReference type="PANTHER" id="PTHR46494:SF1">
    <property type="entry name" value="CORA FAMILY METAL ION TRANSPORTER (EUROFUNG)"/>
    <property type="match status" value="1"/>
</dbReference>
<comment type="subcellular location">
    <subcellularLocation>
        <location evidence="1">Cell membrane</location>
        <topology evidence="1">Multi-pass membrane protein</topology>
    </subcellularLocation>
</comment>
<feature type="transmembrane region" description="Helical" evidence="3">
    <location>
        <begin position="469"/>
        <end position="488"/>
    </location>
</feature>
<proteinExistence type="predicted"/>
<dbReference type="Proteomes" id="UP000887226">
    <property type="component" value="Unassembled WGS sequence"/>
</dbReference>
<feature type="transmembrane region" description="Helical" evidence="3">
    <location>
        <begin position="437"/>
        <end position="457"/>
    </location>
</feature>
<comment type="caution">
    <text evidence="4">The sequence shown here is derived from an EMBL/GenBank/DDBJ whole genome shotgun (WGS) entry which is preliminary data.</text>
</comment>
<keyword evidence="3" id="KW-0812">Transmembrane</keyword>
<sequence length="529" mass="59751">MAQFEDFDDQEVYNKSQLLALTDATRNFVIEFGKEEAHIAFNLDDGDVKALLEKVPEVEKPVRWINVWSPNKQTKLVDALAERYKFSPRLLAVIKTAPPPPKQHNDDNHTGHHRPGTAQKDDVEANSSLRSSQLSSSSYAAMSTGHYDIAKLMINYHSVDIGTRFLCIGANWMHELSPSTLDDSIIEEGKQQPLWSWLILCDDNTVISLHEDPGVLMDPLHLRSIRNNTFSVMSQLSNHGHFTADPISIQSVRQAVDSNTLPGLPGVERASNLFYYLFDDWRAVFFTMSAFRKRLEALQTEILDDMTRRSYKAPNISIIPRLHILGRRVRQMQHLFEGYKNLTLRILESSSSTVRGGSNLTTGLSTSSRNVILAQSASTRFERLGDRLTLLILSETEEFLAEKDALINTASFSTFYFNINAQKDSEATARLTRSATLLAKLSVLFLPVSLMTAYFSVQIPELNNYTSRDYWYTFAVIISLSILALFFFSRLLMYITETLDSGVKSTGKYLSGALSHVKRKTAKKIGKEQ</sequence>
<dbReference type="InterPro" id="IPR045861">
    <property type="entry name" value="CorA_cytoplasmic_dom"/>
</dbReference>
<evidence type="ECO:0000313" key="4">
    <source>
        <dbReference type="EMBL" id="KAG9245642.1"/>
    </source>
</evidence>
<accession>A0A9P7Z5S3</accession>
<evidence type="ECO:0000256" key="3">
    <source>
        <dbReference type="SAM" id="Phobius"/>
    </source>
</evidence>
<gene>
    <name evidence="4" type="ORF">BJ878DRAFT_418765</name>
</gene>
<dbReference type="GO" id="GO:0015095">
    <property type="term" value="F:magnesium ion transmembrane transporter activity"/>
    <property type="evidence" value="ECO:0007669"/>
    <property type="project" value="TreeGrafter"/>
</dbReference>
<evidence type="ECO:0000313" key="5">
    <source>
        <dbReference type="Proteomes" id="UP000887226"/>
    </source>
</evidence>
<organism evidence="4 5">
    <name type="scientific">Calycina marina</name>
    <dbReference type="NCBI Taxonomy" id="1763456"/>
    <lineage>
        <taxon>Eukaryota</taxon>
        <taxon>Fungi</taxon>
        <taxon>Dikarya</taxon>
        <taxon>Ascomycota</taxon>
        <taxon>Pezizomycotina</taxon>
        <taxon>Leotiomycetes</taxon>
        <taxon>Helotiales</taxon>
        <taxon>Pezizellaceae</taxon>
        <taxon>Calycina</taxon>
    </lineage>
</organism>
<dbReference type="PANTHER" id="PTHR46494">
    <property type="entry name" value="CORA FAMILY METAL ION TRANSPORTER (EUROFUNG)"/>
    <property type="match status" value="1"/>
</dbReference>
<keyword evidence="3" id="KW-0472">Membrane</keyword>
<dbReference type="Gene3D" id="1.20.58.340">
    <property type="entry name" value="Magnesium transport protein CorA, transmembrane region"/>
    <property type="match status" value="1"/>
</dbReference>
<protein>
    <submittedName>
        <fullName evidence="4">Uncharacterized protein</fullName>
    </submittedName>
</protein>
<keyword evidence="3" id="KW-1133">Transmembrane helix</keyword>
<evidence type="ECO:0000256" key="1">
    <source>
        <dbReference type="ARBA" id="ARBA00004651"/>
    </source>
</evidence>
<evidence type="ECO:0000256" key="2">
    <source>
        <dbReference type="SAM" id="MobiDB-lite"/>
    </source>
</evidence>
<dbReference type="GO" id="GO:0015087">
    <property type="term" value="F:cobalt ion transmembrane transporter activity"/>
    <property type="evidence" value="ECO:0007669"/>
    <property type="project" value="TreeGrafter"/>
</dbReference>
<dbReference type="OrthoDB" id="5430812at2759"/>
<dbReference type="GO" id="GO:0050897">
    <property type="term" value="F:cobalt ion binding"/>
    <property type="evidence" value="ECO:0007669"/>
    <property type="project" value="TreeGrafter"/>
</dbReference>
<name>A0A9P7Z5S3_9HELO</name>
<dbReference type="EMBL" id="MU253837">
    <property type="protein sequence ID" value="KAG9245642.1"/>
    <property type="molecule type" value="Genomic_DNA"/>
</dbReference>